<name>A0A942USL8_9BACI</name>
<dbReference type="AlphaFoldDB" id="A0A942USL8"/>
<dbReference type="InterPro" id="IPR011032">
    <property type="entry name" value="GroES-like_sf"/>
</dbReference>
<feature type="domain" description="Alcohol dehydrogenase-like N-terminal" evidence="3">
    <location>
        <begin position="24"/>
        <end position="132"/>
    </location>
</feature>
<sequence>MKTIVCQEPYKWALIESEKPTCQQGEALVRVQRIGICGTDLHAFCGNQPYFTYPRVLGHELSGTVEEIRSEDTTIKVGDQVSIIPYLECGHCPACRSGKTNCCSSLKVLGVHQDGGMTEFISVPADHLIEANDLTLDQAAIIEPLSIGAHAVRRAKLQKGEKVLVIGAGPIGLGVMAFAKLQGATVAAMDMNKERLHYSKNEIGIDHTVHAGENTINELRELFNGELPETVFDATGNVHSMNASFAYPEQGGKLIFVGLVKDNVIFSDPEFHRKELTLMSSRNSTKEDFLHVKQALESSKVHIDGFLTHHCHFQEMPIVFEDWLTPESNVIKAIVEISN</sequence>
<keyword evidence="1" id="KW-0560">Oxidoreductase</keyword>
<dbReference type="GO" id="GO:0016491">
    <property type="term" value="F:oxidoreductase activity"/>
    <property type="evidence" value="ECO:0007669"/>
    <property type="project" value="UniProtKB-KW"/>
</dbReference>
<gene>
    <name evidence="4" type="ORF">KHA91_10885</name>
</gene>
<dbReference type="PANTHER" id="PTHR43401">
    <property type="entry name" value="L-THREONINE 3-DEHYDROGENASE"/>
    <property type="match status" value="1"/>
</dbReference>
<dbReference type="Gene3D" id="3.90.180.10">
    <property type="entry name" value="Medium-chain alcohol dehydrogenases, catalytic domain"/>
    <property type="match status" value="1"/>
</dbReference>
<dbReference type="EMBL" id="JAGYPN010000002">
    <property type="protein sequence ID" value="MBS4223249.1"/>
    <property type="molecule type" value="Genomic_DNA"/>
</dbReference>
<protein>
    <submittedName>
        <fullName evidence="4">Zinc-binding alcohol dehydrogenase family protein</fullName>
    </submittedName>
</protein>
<dbReference type="InterPro" id="IPR013149">
    <property type="entry name" value="ADH-like_C"/>
</dbReference>
<proteinExistence type="predicted"/>
<dbReference type="InterPro" id="IPR013154">
    <property type="entry name" value="ADH-like_N"/>
</dbReference>
<comment type="caution">
    <text evidence="4">The sequence shown here is derived from an EMBL/GenBank/DDBJ whole genome shotgun (WGS) entry which is preliminary data.</text>
</comment>
<dbReference type="InterPro" id="IPR050129">
    <property type="entry name" value="Zn_alcohol_dh"/>
</dbReference>
<dbReference type="Gene3D" id="3.40.50.720">
    <property type="entry name" value="NAD(P)-binding Rossmann-like Domain"/>
    <property type="match status" value="1"/>
</dbReference>
<accession>A0A942USL8</accession>
<dbReference type="PANTHER" id="PTHR43401:SF3">
    <property type="entry name" value="L-GALACTONATE-5-DEHYDROGENASE"/>
    <property type="match status" value="1"/>
</dbReference>
<dbReference type="Pfam" id="PF08240">
    <property type="entry name" value="ADH_N"/>
    <property type="match status" value="1"/>
</dbReference>
<dbReference type="SUPFAM" id="SSF50129">
    <property type="entry name" value="GroES-like"/>
    <property type="match status" value="1"/>
</dbReference>
<evidence type="ECO:0000259" key="2">
    <source>
        <dbReference type="Pfam" id="PF00107"/>
    </source>
</evidence>
<dbReference type="RefSeq" id="WP_213098279.1">
    <property type="nucleotide sequence ID" value="NZ_JAGYPK010000002.1"/>
</dbReference>
<reference evidence="4 5" key="1">
    <citation type="submission" date="2021-05" db="EMBL/GenBank/DDBJ databases">
        <title>Novel Bacillus species.</title>
        <authorList>
            <person name="Liu G."/>
        </authorList>
    </citation>
    <scope>NUCLEOTIDE SEQUENCE [LARGE SCALE GENOMIC DNA]</scope>
    <source>
        <strain evidence="4 5">FJAT-49682</strain>
    </source>
</reference>
<keyword evidence="5" id="KW-1185">Reference proteome</keyword>
<dbReference type="SUPFAM" id="SSF51735">
    <property type="entry name" value="NAD(P)-binding Rossmann-fold domains"/>
    <property type="match status" value="1"/>
</dbReference>
<evidence type="ECO:0000256" key="1">
    <source>
        <dbReference type="ARBA" id="ARBA00023002"/>
    </source>
</evidence>
<dbReference type="Pfam" id="PF00107">
    <property type="entry name" value="ADH_zinc_N"/>
    <property type="match status" value="1"/>
</dbReference>
<dbReference type="CDD" id="cd08261">
    <property type="entry name" value="Zn_ADH7"/>
    <property type="match status" value="1"/>
</dbReference>
<dbReference type="InterPro" id="IPR036291">
    <property type="entry name" value="NAD(P)-bd_dom_sf"/>
</dbReference>
<evidence type="ECO:0000313" key="4">
    <source>
        <dbReference type="EMBL" id="MBS4223249.1"/>
    </source>
</evidence>
<feature type="domain" description="Alcohol dehydrogenase-like C-terminal" evidence="2">
    <location>
        <begin position="170"/>
        <end position="290"/>
    </location>
</feature>
<organism evidence="4 5">
    <name type="scientific">Lederbergia citrea</name>
    <dbReference type="NCBI Taxonomy" id="2833581"/>
    <lineage>
        <taxon>Bacteria</taxon>
        <taxon>Bacillati</taxon>
        <taxon>Bacillota</taxon>
        <taxon>Bacilli</taxon>
        <taxon>Bacillales</taxon>
        <taxon>Bacillaceae</taxon>
        <taxon>Lederbergia</taxon>
    </lineage>
</organism>
<dbReference type="Proteomes" id="UP000676456">
    <property type="component" value="Unassembled WGS sequence"/>
</dbReference>
<evidence type="ECO:0000313" key="5">
    <source>
        <dbReference type="Proteomes" id="UP000676456"/>
    </source>
</evidence>
<evidence type="ECO:0000259" key="3">
    <source>
        <dbReference type="Pfam" id="PF08240"/>
    </source>
</evidence>